<protein>
    <submittedName>
        <fullName evidence="3">Uncharacterized protein</fullName>
    </submittedName>
</protein>
<dbReference type="EMBL" id="BGPR01176729">
    <property type="protein sequence ID" value="GBM49302.1"/>
    <property type="molecule type" value="Genomic_DNA"/>
</dbReference>
<reference evidence="3 4" key="1">
    <citation type="journal article" date="2019" name="Sci. Rep.">
        <title>Orb-weaving spider Araneus ventricosus genome elucidates the spidroin gene catalogue.</title>
        <authorList>
            <person name="Kono N."/>
            <person name="Nakamura H."/>
            <person name="Ohtoshi R."/>
            <person name="Moran D.A.P."/>
            <person name="Shinohara A."/>
            <person name="Yoshida Y."/>
            <person name="Fujiwara M."/>
            <person name="Mori M."/>
            <person name="Tomita M."/>
            <person name="Arakawa K."/>
        </authorList>
    </citation>
    <scope>NUCLEOTIDE SEQUENCE [LARGE SCALE GENOMIC DNA]</scope>
</reference>
<comment type="caution">
    <text evidence="3">The sequence shown here is derived from an EMBL/GenBank/DDBJ whole genome shotgun (WGS) entry which is preliminary data.</text>
</comment>
<gene>
    <name evidence="2" type="ORF">AVEN_101951_1</name>
    <name evidence="3" type="ORF">AVEN_245398_1</name>
</gene>
<evidence type="ECO:0000313" key="4">
    <source>
        <dbReference type="Proteomes" id="UP000499080"/>
    </source>
</evidence>
<feature type="compositionally biased region" description="Polar residues" evidence="1">
    <location>
        <begin position="41"/>
        <end position="56"/>
    </location>
</feature>
<feature type="non-terminal residue" evidence="3">
    <location>
        <position position="86"/>
    </location>
</feature>
<accession>A0A4Y2G634</accession>
<organism evidence="3 4">
    <name type="scientific">Araneus ventricosus</name>
    <name type="common">Orbweaver spider</name>
    <name type="synonym">Epeira ventricosa</name>
    <dbReference type="NCBI Taxonomy" id="182803"/>
    <lineage>
        <taxon>Eukaryota</taxon>
        <taxon>Metazoa</taxon>
        <taxon>Ecdysozoa</taxon>
        <taxon>Arthropoda</taxon>
        <taxon>Chelicerata</taxon>
        <taxon>Arachnida</taxon>
        <taxon>Araneae</taxon>
        <taxon>Araneomorphae</taxon>
        <taxon>Entelegynae</taxon>
        <taxon>Araneoidea</taxon>
        <taxon>Araneidae</taxon>
        <taxon>Araneus</taxon>
    </lineage>
</organism>
<name>A0A4Y2G634_ARAVE</name>
<keyword evidence="4" id="KW-1185">Reference proteome</keyword>
<evidence type="ECO:0000313" key="3">
    <source>
        <dbReference type="EMBL" id="GBM49302.1"/>
    </source>
</evidence>
<proteinExistence type="predicted"/>
<evidence type="ECO:0000256" key="1">
    <source>
        <dbReference type="SAM" id="MobiDB-lite"/>
    </source>
</evidence>
<dbReference type="EMBL" id="BGPR01176725">
    <property type="protein sequence ID" value="GBM49292.1"/>
    <property type="molecule type" value="Genomic_DNA"/>
</dbReference>
<dbReference type="Proteomes" id="UP000499080">
    <property type="component" value="Unassembled WGS sequence"/>
</dbReference>
<evidence type="ECO:0000313" key="2">
    <source>
        <dbReference type="EMBL" id="GBM49292.1"/>
    </source>
</evidence>
<sequence>MPRFELKHLAEFFWKSSTTKEEKTPIIKNSPKAPDNGSIPKESNMNGALDSKSTYDSLIGSEANSGEEDPNSPPKMTLMRKLCFLL</sequence>
<feature type="region of interest" description="Disordered" evidence="1">
    <location>
        <begin position="17"/>
        <end position="75"/>
    </location>
</feature>
<dbReference type="AlphaFoldDB" id="A0A4Y2G634"/>